<dbReference type="GO" id="GO:0016020">
    <property type="term" value="C:membrane"/>
    <property type="evidence" value="ECO:0007669"/>
    <property type="project" value="UniProtKB-SubCell"/>
</dbReference>
<keyword evidence="8" id="KW-1185">Reference proteome</keyword>
<feature type="transmembrane region" description="Helical" evidence="6">
    <location>
        <begin position="93"/>
        <end position="114"/>
    </location>
</feature>
<evidence type="ECO:0000313" key="8">
    <source>
        <dbReference type="Proteomes" id="UP000466442"/>
    </source>
</evidence>
<evidence type="ECO:0000256" key="3">
    <source>
        <dbReference type="ARBA" id="ARBA00022989"/>
    </source>
</evidence>
<keyword evidence="2 6" id="KW-0812">Transmembrane</keyword>
<evidence type="ECO:0000313" key="7">
    <source>
        <dbReference type="EMBL" id="KAF6205319.1"/>
    </source>
</evidence>
<evidence type="ECO:0000256" key="6">
    <source>
        <dbReference type="SAM" id="Phobius"/>
    </source>
</evidence>
<dbReference type="AlphaFoldDB" id="A0A8S9X9S2"/>
<evidence type="ECO:0000256" key="5">
    <source>
        <dbReference type="SAM" id="MobiDB-lite"/>
    </source>
</evidence>
<dbReference type="InterPro" id="IPR019372">
    <property type="entry name" value="LHFPL"/>
</dbReference>
<sequence>MYSRRSRTKHQIHVLIANQDGPRHSNFSQPAMDSSDHRPQRILRDNGTTVSSGPPTVGVFNRCTHINNHRQCGIFAMDGLATDSNVFPTLWKISLVFFALGVTIMAFTAMAAVLSCCMQSVNKKSIFTVTGCIQAFAGILYILGMVVYSSGWGSSRVIRLCGEEAHAFYLGDCSIGWSIYSAILGTILTFITACLSVSAERTTSSDKVNQHVEKGETLVCLL</sequence>
<comment type="subcellular location">
    <subcellularLocation>
        <location evidence="1">Membrane</location>
        <topology evidence="1">Multi-pass membrane protein</topology>
    </subcellularLocation>
</comment>
<proteinExistence type="predicted"/>
<feature type="region of interest" description="Disordered" evidence="5">
    <location>
        <begin position="20"/>
        <end position="40"/>
    </location>
</feature>
<dbReference type="PANTHER" id="PTHR12489:SF19">
    <property type="entry name" value="LHFPL TETRASPAN SUBFAMILY MEMBER 2 PROTEIN"/>
    <property type="match status" value="1"/>
</dbReference>
<reference evidence="7" key="1">
    <citation type="journal article" date="2021" name="Mol. Ecol. Resour.">
        <title>Apolygus lucorum genome provides insights into omnivorousness and mesophyll feeding.</title>
        <authorList>
            <person name="Liu Y."/>
            <person name="Liu H."/>
            <person name="Wang H."/>
            <person name="Huang T."/>
            <person name="Liu B."/>
            <person name="Yang B."/>
            <person name="Yin L."/>
            <person name="Li B."/>
            <person name="Zhang Y."/>
            <person name="Zhang S."/>
            <person name="Jiang F."/>
            <person name="Zhang X."/>
            <person name="Ren Y."/>
            <person name="Wang B."/>
            <person name="Wang S."/>
            <person name="Lu Y."/>
            <person name="Wu K."/>
            <person name="Fan W."/>
            <person name="Wang G."/>
        </authorList>
    </citation>
    <scope>NUCLEOTIDE SEQUENCE</scope>
    <source>
        <strain evidence="7">12Hb</strain>
    </source>
</reference>
<evidence type="ECO:0000256" key="4">
    <source>
        <dbReference type="ARBA" id="ARBA00023136"/>
    </source>
</evidence>
<gene>
    <name evidence="7" type="ORF">GE061_019489</name>
</gene>
<dbReference type="Pfam" id="PF10242">
    <property type="entry name" value="L_HMGIC_fpl"/>
    <property type="match status" value="1"/>
</dbReference>
<comment type="caution">
    <text evidence="7">The sequence shown here is derived from an EMBL/GenBank/DDBJ whole genome shotgun (WGS) entry which is preliminary data.</text>
</comment>
<organism evidence="7 8">
    <name type="scientific">Apolygus lucorum</name>
    <name type="common">Small green plant bug</name>
    <name type="synonym">Lygocoris lucorum</name>
    <dbReference type="NCBI Taxonomy" id="248454"/>
    <lineage>
        <taxon>Eukaryota</taxon>
        <taxon>Metazoa</taxon>
        <taxon>Ecdysozoa</taxon>
        <taxon>Arthropoda</taxon>
        <taxon>Hexapoda</taxon>
        <taxon>Insecta</taxon>
        <taxon>Pterygota</taxon>
        <taxon>Neoptera</taxon>
        <taxon>Paraneoptera</taxon>
        <taxon>Hemiptera</taxon>
        <taxon>Heteroptera</taxon>
        <taxon>Panheteroptera</taxon>
        <taxon>Cimicomorpha</taxon>
        <taxon>Miridae</taxon>
        <taxon>Mirini</taxon>
        <taxon>Apolygus</taxon>
    </lineage>
</organism>
<dbReference type="PANTHER" id="PTHR12489">
    <property type="entry name" value="LIPOMA HMGIC FUSION PARTNER-LIKE PROTEIN"/>
    <property type="match status" value="1"/>
</dbReference>
<protein>
    <submittedName>
        <fullName evidence="7">Uncharacterized protein</fullName>
    </submittedName>
</protein>
<dbReference type="Gene3D" id="1.20.140.150">
    <property type="match status" value="1"/>
</dbReference>
<dbReference type="Proteomes" id="UP000466442">
    <property type="component" value="Linkage Group LG9"/>
</dbReference>
<evidence type="ECO:0000256" key="2">
    <source>
        <dbReference type="ARBA" id="ARBA00022692"/>
    </source>
</evidence>
<accession>A0A8S9X9S2</accession>
<feature type="transmembrane region" description="Helical" evidence="6">
    <location>
        <begin position="177"/>
        <end position="197"/>
    </location>
</feature>
<keyword evidence="4 6" id="KW-0472">Membrane</keyword>
<keyword evidence="3 6" id="KW-1133">Transmembrane helix</keyword>
<dbReference type="OrthoDB" id="10048434at2759"/>
<name>A0A8S9X9S2_APOLU</name>
<evidence type="ECO:0000256" key="1">
    <source>
        <dbReference type="ARBA" id="ARBA00004141"/>
    </source>
</evidence>
<dbReference type="EMBL" id="WIXP02000009">
    <property type="protein sequence ID" value="KAF6205319.1"/>
    <property type="molecule type" value="Genomic_DNA"/>
</dbReference>
<feature type="transmembrane region" description="Helical" evidence="6">
    <location>
        <begin position="126"/>
        <end position="148"/>
    </location>
</feature>